<accession>A0ABR9YG26</accession>
<proteinExistence type="predicted"/>
<dbReference type="InterPro" id="IPR006944">
    <property type="entry name" value="Phage/GTA_portal"/>
</dbReference>
<feature type="region of interest" description="Disordered" evidence="1">
    <location>
        <begin position="402"/>
        <end position="439"/>
    </location>
</feature>
<evidence type="ECO:0000313" key="3">
    <source>
        <dbReference type="Proteomes" id="UP000630952"/>
    </source>
</evidence>
<organism evidence="2 3">
    <name type="scientific">Gluconobacter cerevisiae</name>
    <dbReference type="NCBI Taxonomy" id="1379734"/>
    <lineage>
        <taxon>Bacteria</taxon>
        <taxon>Pseudomonadati</taxon>
        <taxon>Pseudomonadota</taxon>
        <taxon>Alphaproteobacteria</taxon>
        <taxon>Acetobacterales</taxon>
        <taxon>Acetobacteraceae</taxon>
        <taxon>Gluconobacter</taxon>
    </lineage>
</organism>
<comment type="caution">
    <text evidence="2">The sequence shown here is derived from an EMBL/GenBank/DDBJ whole genome shotgun (WGS) entry which is preliminary data.</text>
</comment>
<reference evidence="2 3" key="2">
    <citation type="submission" date="2020-11" db="EMBL/GenBank/DDBJ databases">
        <title>Description of novel Gluconobacter species.</title>
        <authorList>
            <person name="Cleenwerck I."/>
            <person name="Cnockaert M."/>
            <person name="Borremans W."/>
            <person name="Wieme A.D."/>
            <person name="De Vuyst L."/>
            <person name="Vandamme P."/>
        </authorList>
    </citation>
    <scope>NUCLEOTIDE SEQUENCE [LARGE SCALE GENOMIC DNA]</scope>
    <source>
        <strain evidence="2 3">LMG 27748</strain>
    </source>
</reference>
<reference evidence="3" key="1">
    <citation type="submission" date="2020-04" db="EMBL/GenBank/DDBJ databases">
        <title>Description of novel Gluconacetobacter.</title>
        <authorList>
            <person name="Sombolestani A."/>
        </authorList>
    </citation>
    <scope>NUCLEOTIDE SEQUENCE [LARGE SCALE GENOMIC DNA]</scope>
    <source>
        <strain evidence="3">LMG 27748</strain>
    </source>
</reference>
<evidence type="ECO:0000256" key="1">
    <source>
        <dbReference type="SAM" id="MobiDB-lite"/>
    </source>
</evidence>
<dbReference type="Pfam" id="PF04860">
    <property type="entry name" value="Phage_portal"/>
    <property type="match status" value="1"/>
</dbReference>
<name>A0ABR9YG26_9PROT</name>
<dbReference type="EMBL" id="JABCQO010000010">
    <property type="protein sequence ID" value="MBF0877462.1"/>
    <property type="molecule type" value="Genomic_DNA"/>
</dbReference>
<dbReference type="Proteomes" id="UP000630952">
    <property type="component" value="Unassembled WGS sequence"/>
</dbReference>
<keyword evidence="3" id="KW-1185">Reference proteome</keyword>
<sequence length="439" mass="48059">METPIPSDNPPAKLGPGAYIEAPQYWGPPPGMVGAGSTFSGVVVTPYTVMKSPTVFGCVTGYSSAIAKLPPNIQKIDSNGGWTNTTDHPLCSLLKTPNSKDRSWFQFMNNLMIHYVLWGNAYVAIIRGNDGRPVELITITPDRMSVTELEDGDRLYTASTNQFKGRKTSFAAETGQTRRLLQEDVIHLMHTNFENNIIGKGPLDLSPEVFGIDLAIQETRAGAFRNGTSIQYIITTTGRYKPEQLATIRENLMKGMAGTANVGMGPALPPDIQLVPMNLSVKDLMLPEMGEDSKRNVCNVTNYPAHRLGLEDKDAAASIEQKERTFYSDTCGPVTTQFEELFLDKCFIASERDQYRMKYDYTQAVSPVYKDRVDAGSKAVVAGLLSPNEWRAREGLPGYEGGDEILRPLNTGAIGQTDGLQTTPGGTLPTDNDESENQS</sequence>
<dbReference type="InterPro" id="IPR006427">
    <property type="entry name" value="Portal_HK97"/>
</dbReference>
<protein>
    <submittedName>
        <fullName evidence="2">Phage portal protein</fullName>
    </submittedName>
</protein>
<dbReference type="RefSeq" id="WP_145994770.1">
    <property type="nucleotide sequence ID" value="NZ_JABCQO010000010.1"/>
</dbReference>
<gene>
    <name evidence="2" type="ORF">HKD21_11470</name>
</gene>
<feature type="compositionally biased region" description="Low complexity" evidence="1">
    <location>
        <begin position="415"/>
        <end position="430"/>
    </location>
</feature>
<evidence type="ECO:0000313" key="2">
    <source>
        <dbReference type="EMBL" id="MBF0877462.1"/>
    </source>
</evidence>
<dbReference type="GeneID" id="76195746"/>
<dbReference type="NCBIfam" id="TIGR01537">
    <property type="entry name" value="portal_HK97"/>
    <property type="match status" value="1"/>
</dbReference>